<gene>
    <name evidence="1" type="ORF">AVDCRST_MAG40-1539</name>
</gene>
<feature type="non-terminal residue" evidence="1">
    <location>
        <position position="45"/>
    </location>
</feature>
<protein>
    <submittedName>
        <fullName evidence="1">Uncharacterized protein</fullName>
    </submittedName>
</protein>
<organism evidence="1">
    <name type="scientific">uncultured Gemmatimonadaceae bacterium</name>
    <dbReference type="NCBI Taxonomy" id="246130"/>
    <lineage>
        <taxon>Bacteria</taxon>
        <taxon>Pseudomonadati</taxon>
        <taxon>Gemmatimonadota</taxon>
        <taxon>Gemmatimonadia</taxon>
        <taxon>Gemmatimonadales</taxon>
        <taxon>Gemmatimonadaceae</taxon>
        <taxon>environmental samples</taxon>
    </lineage>
</organism>
<dbReference type="AlphaFoldDB" id="A0A6J4L4I6"/>
<reference evidence="1" key="1">
    <citation type="submission" date="2020-02" db="EMBL/GenBank/DDBJ databases">
        <authorList>
            <person name="Meier V. D."/>
        </authorList>
    </citation>
    <scope>NUCLEOTIDE SEQUENCE</scope>
    <source>
        <strain evidence="1">AVDCRST_MAG40</strain>
    </source>
</reference>
<sequence>MTAARHLVVDLASPSPAWALGAAQARAICAGAPPGWRVTVLDAPT</sequence>
<proteinExistence type="predicted"/>
<accession>A0A6J4L4I6</accession>
<dbReference type="EMBL" id="CADCTX010000485">
    <property type="protein sequence ID" value="CAA9322698.1"/>
    <property type="molecule type" value="Genomic_DNA"/>
</dbReference>
<evidence type="ECO:0000313" key="1">
    <source>
        <dbReference type="EMBL" id="CAA9322698.1"/>
    </source>
</evidence>
<name>A0A6J4L4I6_9BACT</name>